<protein>
    <recommendedName>
        <fullName evidence="4">Lipoprotein</fullName>
    </recommendedName>
</protein>
<evidence type="ECO:0000313" key="3">
    <source>
        <dbReference type="Proteomes" id="UP000616608"/>
    </source>
</evidence>
<sequence length="130" mass="15014">MKKHVVILGSLLLLTGCANDEMSKEDEDTQPTTTQEEVEEMENELEEQKSTTNNPSSDLEKYKEFEIVAQYIDIETYQGVVQTDNQGKRVILFENSGGHERYKSVYIKQDNRLKIISFDDDGLLYNDKIK</sequence>
<keyword evidence="3" id="KW-1185">Reference proteome</keyword>
<evidence type="ECO:0000313" key="2">
    <source>
        <dbReference type="EMBL" id="GGG30713.1"/>
    </source>
</evidence>
<evidence type="ECO:0008006" key="4">
    <source>
        <dbReference type="Google" id="ProtNLM"/>
    </source>
</evidence>
<dbReference type="PROSITE" id="PS51257">
    <property type="entry name" value="PROKAR_LIPOPROTEIN"/>
    <property type="match status" value="1"/>
</dbReference>
<dbReference type="EMBL" id="BMJT01000010">
    <property type="protein sequence ID" value="GGG30713.1"/>
    <property type="molecule type" value="Genomic_DNA"/>
</dbReference>
<reference evidence="2" key="2">
    <citation type="submission" date="2020-09" db="EMBL/GenBank/DDBJ databases">
        <authorList>
            <person name="Sun Q."/>
            <person name="Zhou Y."/>
        </authorList>
    </citation>
    <scope>NUCLEOTIDE SEQUENCE</scope>
    <source>
        <strain evidence="2">CGMCC 1.15760</strain>
    </source>
</reference>
<reference evidence="2" key="1">
    <citation type="journal article" date="2014" name="Int. J. Syst. Evol. Microbiol.">
        <title>Complete genome sequence of Corynebacterium casei LMG S-19264T (=DSM 44701T), isolated from a smear-ripened cheese.</title>
        <authorList>
            <consortium name="US DOE Joint Genome Institute (JGI-PGF)"/>
            <person name="Walter F."/>
            <person name="Albersmeier A."/>
            <person name="Kalinowski J."/>
            <person name="Ruckert C."/>
        </authorList>
    </citation>
    <scope>NUCLEOTIDE SEQUENCE</scope>
    <source>
        <strain evidence="2">CGMCC 1.15760</strain>
    </source>
</reference>
<dbReference type="Proteomes" id="UP000616608">
    <property type="component" value="Unassembled WGS sequence"/>
</dbReference>
<proteinExistence type="predicted"/>
<feature type="region of interest" description="Disordered" evidence="1">
    <location>
        <begin position="19"/>
        <end position="59"/>
    </location>
</feature>
<comment type="caution">
    <text evidence="2">The sequence shown here is derived from an EMBL/GenBank/DDBJ whole genome shotgun (WGS) entry which is preliminary data.</text>
</comment>
<evidence type="ECO:0000256" key="1">
    <source>
        <dbReference type="SAM" id="MobiDB-lite"/>
    </source>
</evidence>
<dbReference type="AlphaFoldDB" id="A0A917LJI3"/>
<accession>A0A917LJI3</accession>
<dbReference type="RefSeq" id="WP_188615565.1">
    <property type="nucleotide sequence ID" value="NZ_BMJT01000010.1"/>
</dbReference>
<organism evidence="2 3">
    <name type="scientific">Lysinibacillus alkalisoli</name>
    <dbReference type="NCBI Taxonomy" id="1911548"/>
    <lineage>
        <taxon>Bacteria</taxon>
        <taxon>Bacillati</taxon>
        <taxon>Bacillota</taxon>
        <taxon>Bacilli</taxon>
        <taxon>Bacillales</taxon>
        <taxon>Bacillaceae</taxon>
        <taxon>Lysinibacillus</taxon>
    </lineage>
</organism>
<gene>
    <name evidence="2" type="ORF">GCM10007425_26660</name>
</gene>
<name>A0A917LJI3_9BACI</name>
<feature type="compositionally biased region" description="Acidic residues" evidence="1">
    <location>
        <begin position="36"/>
        <end position="45"/>
    </location>
</feature>